<dbReference type="GO" id="GO:0003676">
    <property type="term" value="F:nucleic acid binding"/>
    <property type="evidence" value="ECO:0007669"/>
    <property type="project" value="InterPro"/>
</dbReference>
<dbReference type="InterPro" id="IPR012337">
    <property type="entry name" value="RNaseH-like_sf"/>
</dbReference>
<dbReference type="EnsemblPlants" id="AUR62039257-RA">
    <property type="protein sequence ID" value="AUR62039257-RA:cds"/>
    <property type="gene ID" value="AUR62039257"/>
</dbReference>
<dbReference type="OMA" id="NISKSNW"/>
<reference evidence="3" key="2">
    <citation type="submission" date="2021-03" db="UniProtKB">
        <authorList>
            <consortium name="EnsemblPlants"/>
        </authorList>
    </citation>
    <scope>IDENTIFICATION</scope>
</reference>
<evidence type="ECO:0000256" key="1">
    <source>
        <dbReference type="ARBA" id="ARBA00022722"/>
    </source>
</evidence>
<dbReference type="Proteomes" id="UP000596660">
    <property type="component" value="Unplaced"/>
</dbReference>
<dbReference type="GO" id="GO:0005634">
    <property type="term" value="C:nucleus"/>
    <property type="evidence" value="ECO:0007669"/>
    <property type="project" value="TreeGrafter"/>
</dbReference>
<dbReference type="Gramene" id="AUR62039257-RA">
    <property type="protein sequence ID" value="AUR62039257-RA:cds"/>
    <property type="gene ID" value="AUR62039257"/>
</dbReference>
<dbReference type="SUPFAM" id="SSF53098">
    <property type="entry name" value="Ribonuclease H-like"/>
    <property type="match status" value="1"/>
</dbReference>
<reference evidence="3" key="1">
    <citation type="journal article" date="2017" name="Nature">
        <title>The genome of Chenopodium quinoa.</title>
        <authorList>
            <person name="Jarvis D.E."/>
            <person name="Ho Y.S."/>
            <person name="Lightfoot D.J."/>
            <person name="Schmoeckel S.M."/>
            <person name="Li B."/>
            <person name="Borm T.J.A."/>
            <person name="Ohyanagi H."/>
            <person name="Mineta K."/>
            <person name="Michell C.T."/>
            <person name="Saber N."/>
            <person name="Kharbatia N.M."/>
            <person name="Rupper R.R."/>
            <person name="Sharp A.R."/>
            <person name="Dally N."/>
            <person name="Boughton B.A."/>
            <person name="Woo Y.H."/>
            <person name="Gao G."/>
            <person name="Schijlen E.G.W.M."/>
            <person name="Guo X."/>
            <person name="Momin A.A."/>
            <person name="Negrao S."/>
            <person name="Al-Babili S."/>
            <person name="Gehring C."/>
            <person name="Roessner U."/>
            <person name="Jung C."/>
            <person name="Murphy K."/>
            <person name="Arold S.T."/>
            <person name="Gojobori T."/>
            <person name="van der Linden C.G."/>
            <person name="van Loo E.N."/>
            <person name="Jellen E.N."/>
            <person name="Maughan P.J."/>
            <person name="Tester M."/>
        </authorList>
    </citation>
    <scope>NUCLEOTIDE SEQUENCE [LARGE SCALE GENOMIC DNA]</scope>
    <source>
        <strain evidence="3">cv. PI 614886</strain>
    </source>
</reference>
<evidence type="ECO:0008006" key="5">
    <source>
        <dbReference type="Google" id="ProtNLM"/>
    </source>
</evidence>
<dbReference type="InterPro" id="IPR051132">
    <property type="entry name" value="3-5_Exonuclease_domain"/>
</dbReference>
<accession>A0A803N2A4</accession>
<sequence>MNPDSITIIPDWNPNPNRRKTYTVKFFAETIDTVVTSTPAVARQWVHTLRYNHRRALYTSSLTIGLGVQWRPTFSPDSDTAATLQLCVDSDCLIFQLHHASSVPATLRKLLDDRVTFVGVHNGRDWRLLEESEHRLEVECLVDLAKKYGYGNWSMGEMAARMGADDVVKPYRLGVSNWEAYWLSDEQCFTTE</sequence>
<organism evidence="3 4">
    <name type="scientific">Chenopodium quinoa</name>
    <name type="common">Quinoa</name>
    <dbReference type="NCBI Taxonomy" id="63459"/>
    <lineage>
        <taxon>Eukaryota</taxon>
        <taxon>Viridiplantae</taxon>
        <taxon>Streptophyta</taxon>
        <taxon>Embryophyta</taxon>
        <taxon>Tracheophyta</taxon>
        <taxon>Spermatophyta</taxon>
        <taxon>Magnoliopsida</taxon>
        <taxon>eudicotyledons</taxon>
        <taxon>Gunneridae</taxon>
        <taxon>Pentapetalae</taxon>
        <taxon>Caryophyllales</taxon>
        <taxon>Chenopodiaceae</taxon>
        <taxon>Chenopodioideae</taxon>
        <taxon>Atripliceae</taxon>
        <taxon>Chenopodium</taxon>
    </lineage>
</organism>
<dbReference type="PANTHER" id="PTHR13620">
    <property type="entry name" value="3-5 EXONUCLEASE"/>
    <property type="match status" value="1"/>
</dbReference>
<dbReference type="GO" id="GO:0005737">
    <property type="term" value="C:cytoplasm"/>
    <property type="evidence" value="ECO:0007669"/>
    <property type="project" value="TreeGrafter"/>
</dbReference>
<keyword evidence="2" id="KW-0378">Hydrolase</keyword>
<dbReference type="InterPro" id="IPR036397">
    <property type="entry name" value="RNaseH_sf"/>
</dbReference>
<proteinExistence type="predicted"/>
<evidence type="ECO:0000313" key="4">
    <source>
        <dbReference type="Proteomes" id="UP000596660"/>
    </source>
</evidence>
<dbReference type="CDD" id="cd06141">
    <property type="entry name" value="WRN_exo"/>
    <property type="match status" value="1"/>
</dbReference>
<dbReference type="AlphaFoldDB" id="A0A803N2A4"/>
<keyword evidence="4" id="KW-1185">Reference proteome</keyword>
<keyword evidence="1" id="KW-0540">Nuclease</keyword>
<name>A0A803N2A4_CHEQI</name>
<evidence type="ECO:0000256" key="2">
    <source>
        <dbReference type="ARBA" id="ARBA00022801"/>
    </source>
</evidence>
<evidence type="ECO:0000313" key="3">
    <source>
        <dbReference type="EnsemblPlants" id="AUR62039257-RA:cds"/>
    </source>
</evidence>
<dbReference type="GO" id="GO:0008408">
    <property type="term" value="F:3'-5' exonuclease activity"/>
    <property type="evidence" value="ECO:0007669"/>
    <property type="project" value="TreeGrafter"/>
</dbReference>
<protein>
    <recommendedName>
        <fullName evidence="5">3'-5' exonuclease domain-containing protein</fullName>
    </recommendedName>
</protein>
<dbReference type="PANTHER" id="PTHR13620:SF59">
    <property type="entry name" value="POLYNUCLEOTIDYL TRANSFERASE, RIBONUCLEASE H-LIKE SUPERFAMILY PROTEIN"/>
    <property type="match status" value="1"/>
</dbReference>
<dbReference type="Gene3D" id="3.30.420.10">
    <property type="entry name" value="Ribonuclease H-like superfamily/Ribonuclease H"/>
    <property type="match status" value="1"/>
</dbReference>